<dbReference type="EMBL" id="CAJVQB010053284">
    <property type="protein sequence ID" value="CAG8836309.1"/>
    <property type="molecule type" value="Genomic_DNA"/>
</dbReference>
<protein>
    <submittedName>
        <fullName evidence="1">12111_t:CDS:1</fullName>
    </submittedName>
</protein>
<evidence type="ECO:0000313" key="2">
    <source>
        <dbReference type="Proteomes" id="UP000789901"/>
    </source>
</evidence>
<sequence length="243" mass="28524">MRRINQGRLKVLRNEVFEISENPNFFYMPQGVSNIIRKFASKHMIPIKPDYYLVNCIMGEYTCLDFIWYRSLHSFCKHGHAALASNAKNHIIYTGFDEKAYTEILCQHKINRIEVFFLTEIQTMKKDPFRPNELPRQRHATIGPSRINDIDSFTLDINESNSNSFTESISLLTISEHITSNNKLKSHNVKLFETNSINWNRKEFVKECQSQNICLNDNDIVNTTKLISWFDRKKNKAKHLMVS</sequence>
<dbReference type="Proteomes" id="UP000789901">
    <property type="component" value="Unassembled WGS sequence"/>
</dbReference>
<evidence type="ECO:0000313" key="1">
    <source>
        <dbReference type="EMBL" id="CAG8836309.1"/>
    </source>
</evidence>
<reference evidence="1 2" key="1">
    <citation type="submission" date="2021-06" db="EMBL/GenBank/DDBJ databases">
        <authorList>
            <person name="Kallberg Y."/>
            <person name="Tangrot J."/>
            <person name="Rosling A."/>
        </authorList>
    </citation>
    <scope>NUCLEOTIDE SEQUENCE [LARGE SCALE GENOMIC DNA]</scope>
    <source>
        <strain evidence="1 2">120-4 pot B 10/14</strain>
    </source>
</reference>
<keyword evidence="2" id="KW-1185">Reference proteome</keyword>
<gene>
    <name evidence="1" type="ORF">GMARGA_LOCUS32971</name>
</gene>
<name>A0ABN7WNG9_GIGMA</name>
<accession>A0ABN7WNG9</accession>
<feature type="non-terminal residue" evidence="1">
    <location>
        <position position="243"/>
    </location>
</feature>
<comment type="caution">
    <text evidence="1">The sequence shown here is derived from an EMBL/GenBank/DDBJ whole genome shotgun (WGS) entry which is preliminary data.</text>
</comment>
<organism evidence="1 2">
    <name type="scientific">Gigaspora margarita</name>
    <dbReference type="NCBI Taxonomy" id="4874"/>
    <lineage>
        <taxon>Eukaryota</taxon>
        <taxon>Fungi</taxon>
        <taxon>Fungi incertae sedis</taxon>
        <taxon>Mucoromycota</taxon>
        <taxon>Glomeromycotina</taxon>
        <taxon>Glomeromycetes</taxon>
        <taxon>Diversisporales</taxon>
        <taxon>Gigasporaceae</taxon>
        <taxon>Gigaspora</taxon>
    </lineage>
</organism>
<proteinExistence type="predicted"/>